<proteinExistence type="predicted"/>
<keyword evidence="2" id="KW-0326">Glycosidase</keyword>
<dbReference type="AlphaFoldDB" id="A0A7Y0E1M4"/>
<dbReference type="CDD" id="cd03786">
    <property type="entry name" value="GTB_UDP-GlcNAc_2-Epimerase"/>
    <property type="match status" value="1"/>
</dbReference>
<organism evidence="2 3">
    <name type="scientific">Pacificispira spongiicola</name>
    <dbReference type="NCBI Taxonomy" id="2729598"/>
    <lineage>
        <taxon>Bacteria</taxon>
        <taxon>Pseudomonadati</taxon>
        <taxon>Pseudomonadota</taxon>
        <taxon>Alphaproteobacteria</taxon>
        <taxon>Rhodospirillales</taxon>
        <taxon>Rhodospirillaceae</taxon>
        <taxon>Pacificispira</taxon>
    </lineage>
</organism>
<accession>A0A7Y0E1M4</accession>
<dbReference type="Gene3D" id="3.40.50.2000">
    <property type="entry name" value="Glycogen Phosphorylase B"/>
    <property type="match status" value="2"/>
</dbReference>
<dbReference type="InterPro" id="IPR020004">
    <property type="entry name" value="UDP-GlcNAc_Epase"/>
</dbReference>
<dbReference type="SUPFAM" id="SSF53756">
    <property type="entry name" value="UDP-Glycosyltransferase/glycogen phosphorylase"/>
    <property type="match status" value="1"/>
</dbReference>
<dbReference type="Proteomes" id="UP000539372">
    <property type="component" value="Unassembled WGS sequence"/>
</dbReference>
<dbReference type="GO" id="GO:0006047">
    <property type="term" value="P:UDP-N-acetylglucosamine metabolic process"/>
    <property type="evidence" value="ECO:0007669"/>
    <property type="project" value="InterPro"/>
</dbReference>
<evidence type="ECO:0000259" key="1">
    <source>
        <dbReference type="Pfam" id="PF02350"/>
    </source>
</evidence>
<feature type="domain" description="UDP-N-acetylglucosamine 2-epimerase" evidence="1">
    <location>
        <begin position="24"/>
        <end position="365"/>
    </location>
</feature>
<dbReference type="PANTHER" id="PTHR43174">
    <property type="entry name" value="UDP-N-ACETYLGLUCOSAMINE 2-EPIMERASE"/>
    <property type="match status" value="1"/>
</dbReference>
<evidence type="ECO:0000313" key="3">
    <source>
        <dbReference type="Proteomes" id="UP000539372"/>
    </source>
</evidence>
<dbReference type="EC" id="3.2.1.183" evidence="2"/>
<dbReference type="PANTHER" id="PTHR43174:SF3">
    <property type="entry name" value="UDP-N-ACETYLGLUCOSAMINE 2-EPIMERASE"/>
    <property type="match status" value="1"/>
</dbReference>
<name>A0A7Y0E1M4_9PROT</name>
<dbReference type="Pfam" id="PF02350">
    <property type="entry name" value="Epimerase_2"/>
    <property type="match status" value="1"/>
</dbReference>
<dbReference type="InterPro" id="IPR029767">
    <property type="entry name" value="WecB-like"/>
</dbReference>
<reference evidence="2 3" key="1">
    <citation type="submission" date="2020-04" db="EMBL/GenBank/DDBJ databases">
        <title>Rhodospirillaceae bacterium KN72 isolated from deep sea.</title>
        <authorList>
            <person name="Zhang D.-C."/>
        </authorList>
    </citation>
    <scope>NUCLEOTIDE SEQUENCE [LARGE SCALE GENOMIC DNA]</scope>
    <source>
        <strain evidence="2 3">KN72</strain>
    </source>
</reference>
<evidence type="ECO:0000313" key="2">
    <source>
        <dbReference type="EMBL" id="NMM45587.1"/>
    </source>
</evidence>
<comment type="caution">
    <text evidence="2">The sequence shown here is derived from an EMBL/GenBank/DDBJ whole genome shotgun (WGS) entry which is preliminary data.</text>
</comment>
<gene>
    <name evidence="2" type="primary">neuC</name>
    <name evidence="2" type="ORF">HH303_13915</name>
</gene>
<dbReference type="NCBIfam" id="TIGR03568">
    <property type="entry name" value="NeuC_NnaA"/>
    <property type="match status" value="1"/>
</dbReference>
<protein>
    <submittedName>
        <fullName evidence="2">UDP-N-acetylglucosamine 2-epimerase (Hydrolyzing)</fullName>
        <ecNumber evidence="2">3.2.1.183</ecNumber>
    </submittedName>
</protein>
<sequence>MAMHVCFVTGTRADYGLLQPVIEATHRDPFFRTSIVASCMHLSPEFGMTVQEIEADGYTVDARVDMLLSGDSRIAVAKSMGIGVLGFADAFDRLKPDLIVLLGDRFEALAAAETALICGIPVAHVSGGDVTYGAFDDSIRHAITKMAHLHFVASEDAAARVRQLGEADDSVFAYGDPGLDRMMTMQRMGRDELAENLGIVFRKHMLLFTFHPVTVDAMPSRDQLDVVLGALDDLGDDYGIVITMPNADPEGRELANRLRDYTSSRENVACFASLGSKRYISLMAESDAVVGNSSSGLLEAPSFGKPTVNIGERQAGRLRAASVIDCPVDRTAIATAIRGAVGRDFKGVDNPYGDGHTAEKIIAELKRIDDPRRLLKKIFVDRGR</sequence>
<keyword evidence="3" id="KW-1185">Reference proteome</keyword>
<dbReference type="EMBL" id="JABBNT010000004">
    <property type="protein sequence ID" value="NMM45587.1"/>
    <property type="molecule type" value="Genomic_DNA"/>
</dbReference>
<dbReference type="InterPro" id="IPR003331">
    <property type="entry name" value="UDP_GlcNAc_Epimerase_2_dom"/>
</dbReference>
<dbReference type="GO" id="GO:0004553">
    <property type="term" value="F:hydrolase activity, hydrolyzing O-glycosyl compounds"/>
    <property type="evidence" value="ECO:0007669"/>
    <property type="project" value="InterPro"/>
</dbReference>
<keyword evidence="2" id="KW-0378">Hydrolase</keyword>